<protein>
    <recommendedName>
        <fullName evidence="9">Endoribonuclease YbeY</fullName>
        <ecNumber evidence="9">3.1.-.-</ecNumber>
    </recommendedName>
</protein>
<evidence type="ECO:0000256" key="5">
    <source>
        <dbReference type="ARBA" id="ARBA00022723"/>
    </source>
</evidence>
<keyword evidence="4 9" id="KW-0540">Nuclease</keyword>
<dbReference type="GO" id="GO:0005737">
    <property type="term" value="C:cytoplasm"/>
    <property type="evidence" value="ECO:0007669"/>
    <property type="project" value="UniProtKB-SubCell"/>
</dbReference>
<keyword evidence="9" id="KW-0963">Cytoplasm</keyword>
<keyword evidence="5 9" id="KW-0479">Metal-binding</keyword>
<dbReference type="STRING" id="521003.COLINT_02278"/>
<dbReference type="PROSITE" id="PS01306">
    <property type="entry name" value="UPF0054"/>
    <property type="match status" value="1"/>
</dbReference>
<keyword evidence="6 9" id="KW-0255">Endonuclease</keyword>
<reference evidence="10 11" key="1">
    <citation type="submission" date="2009-04" db="EMBL/GenBank/DDBJ databases">
        <authorList>
            <person name="Weinstock G."/>
            <person name="Sodergren E."/>
            <person name="Clifton S."/>
            <person name="Fulton L."/>
            <person name="Fulton B."/>
            <person name="Courtney L."/>
            <person name="Fronick C."/>
            <person name="Harrison M."/>
            <person name="Strong C."/>
            <person name="Farmer C."/>
            <person name="Delahaunty K."/>
            <person name="Markovic C."/>
            <person name="Hall O."/>
            <person name="Minx P."/>
            <person name="Tomlinson C."/>
            <person name="Mitreva M."/>
            <person name="Nelson J."/>
            <person name="Hou S."/>
            <person name="Wollam A."/>
            <person name="Pepin K.H."/>
            <person name="Johnson M."/>
            <person name="Bhonagiri V."/>
            <person name="Nash W.E."/>
            <person name="Warren W."/>
            <person name="Chinwalla A."/>
            <person name="Mardis E.R."/>
            <person name="Wilson R.K."/>
        </authorList>
    </citation>
    <scope>NUCLEOTIDE SEQUENCE [LARGE SCALE GENOMIC DNA]</scope>
    <source>
        <strain evidence="10 11">DSM 13280</strain>
    </source>
</reference>
<evidence type="ECO:0000256" key="1">
    <source>
        <dbReference type="ARBA" id="ARBA00010875"/>
    </source>
</evidence>
<dbReference type="NCBIfam" id="TIGR00043">
    <property type="entry name" value="rRNA maturation RNase YbeY"/>
    <property type="match status" value="1"/>
</dbReference>
<dbReference type="EC" id="3.1.-.-" evidence="9"/>
<keyword evidence="2 9" id="KW-0690">Ribosome biogenesis</keyword>
<dbReference type="GO" id="GO:0006364">
    <property type="term" value="P:rRNA processing"/>
    <property type="evidence" value="ECO:0007669"/>
    <property type="project" value="UniProtKB-UniRule"/>
</dbReference>
<dbReference type="InterPro" id="IPR020549">
    <property type="entry name" value="YbeY_CS"/>
</dbReference>
<dbReference type="InterPro" id="IPR023091">
    <property type="entry name" value="MetalPrtase_cat_dom_sf_prd"/>
</dbReference>
<dbReference type="EMBL" id="ABXH02000004">
    <property type="protein sequence ID" value="EEP45008.1"/>
    <property type="molecule type" value="Genomic_DNA"/>
</dbReference>
<keyword evidence="8 9" id="KW-0862">Zinc</keyword>
<accession>C4F8A8</accession>
<evidence type="ECO:0000256" key="6">
    <source>
        <dbReference type="ARBA" id="ARBA00022759"/>
    </source>
</evidence>
<evidence type="ECO:0000313" key="10">
    <source>
        <dbReference type="EMBL" id="EEP45008.1"/>
    </source>
</evidence>
<evidence type="ECO:0000256" key="9">
    <source>
        <dbReference type="HAMAP-Rule" id="MF_00009"/>
    </source>
</evidence>
<dbReference type="InterPro" id="IPR002036">
    <property type="entry name" value="YbeY"/>
</dbReference>
<dbReference type="GO" id="GO:0008270">
    <property type="term" value="F:zinc ion binding"/>
    <property type="evidence" value="ECO:0007669"/>
    <property type="project" value="UniProtKB-UniRule"/>
</dbReference>
<organism evidence="10 11">
    <name type="scientific">Collinsella intestinalis DSM 13280</name>
    <dbReference type="NCBI Taxonomy" id="521003"/>
    <lineage>
        <taxon>Bacteria</taxon>
        <taxon>Bacillati</taxon>
        <taxon>Actinomycetota</taxon>
        <taxon>Coriobacteriia</taxon>
        <taxon>Coriobacteriales</taxon>
        <taxon>Coriobacteriaceae</taxon>
        <taxon>Collinsella</taxon>
    </lineage>
</organism>
<evidence type="ECO:0000256" key="8">
    <source>
        <dbReference type="ARBA" id="ARBA00022833"/>
    </source>
</evidence>
<evidence type="ECO:0000256" key="2">
    <source>
        <dbReference type="ARBA" id="ARBA00022517"/>
    </source>
</evidence>
<feature type="binding site" evidence="9">
    <location>
        <position position="124"/>
    </location>
    <ligand>
        <name>Zn(2+)</name>
        <dbReference type="ChEBI" id="CHEBI:29105"/>
        <note>catalytic</note>
    </ligand>
</feature>
<dbReference type="GO" id="GO:0004521">
    <property type="term" value="F:RNA endonuclease activity"/>
    <property type="evidence" value="ECO:0007669"/>
    <property type="project" value="UniProtKB-UniRule"/>
</dbReference>
<dbReference type="Proteomes" id="UP000003295">
    <property type="component" value="Unassembled WGS sequence"/>
</dbReference>
<comment type="subcellular location">
    <subcellularLocation>
        <location evidence="9">Cytoplasm</location>
    </subcellularLocation>
</comment>
<evidence type="ECO:0000256" key="7">
    <source>
        <dbReference type="ARBA" id="ARBA00022801"/>
    </source>
</evidence>
<sequence length="172" mass="19210">MMDMSVLISNDANLDTLLSEDEVCAIAAHVLAAEGVERDVEISLSYVDEDEMHDLNRQWRDIDRTTDVLSFECDSAFDEDIPLDEVLELGDIILAPEVIARQAPGFGNDPTDECRLMLVHGLLHLLGYDHIEDDEAEEMEAREDALLRELAVQRGDDPSKVEVGPITNHAHD</sequence>
<evidence type="ECO:0000256" key="3">
    <source>
        <dbReference type="ARBA" id="ARBA00022552"/>
    </source>
</evidence>
<dbReference type="SUPFAM" id="SSF55486">
    <property type="entry name" value="Metalloproteases ('zincins'), catalytic domain"/>
    <property type="match status" value="1"/>
</dbReference>
<comment type="function">
    <text evidence="9">Single strand-specific metallo-endoribonuclease involved in late-stage 70S ribosome quality control and in maturation of the 3' terminus of the 16S rRNA.</text>
</comment>
<comment type="caution">
    <text evidence="10">The sequence shown here is derived from an EMBL/GenBank/DDBJ whole genome shotgun (WGS) entry which is preliminary data.</text>
</comment>
<dbReference type="PANTHER" id="PTHR46986:SF1">
    <property type="entry name" value="ENDORIBONUCLEASE YBEY, CHLOROPLASTIC"/>
    <property type="match status" value="1"/>
</dbReference>
<dbReference type="HOGENOM" id="CLU_106710_3_2_11"/>
<comment type="similarity">
    <text evidence="1 9">Belongs to the endoribonuclease YbeY family.</text>
</comment>
<keyword evidence="3 9" id="KW-0698">rRNA processing</keyword>
<dbReference type="GO" id="GO:0004222">
    <property type="term" value="F:metalloendopeptidase activity"/>
    <property type="evidence" value="ECO:0007669"/>
    <property type="project" value="InterPro"/>
</dbReference>
<keyword evidence="7 9" id="KW-0378">Hydrolase</keyword>
<dbReference type="Pfam" id="PF02130">
    <property type="entry name" value="YbeY"/>
    <property type="match status" value="1"/>
</dbReference>
<dbReference type="eggNOG" id="COG0319">
    <property type="taxonomic scope" value="Bacteria"/>
</dbReference>
<feature type="binding site" evidence="9">
    <location>
        <position position="120"/>
    </location>
    <ligand>
        <name>Zn(2+)</name>
        <dbReference type="ChEBI" id="CHEBI:29105"/>
        <note>catalytic</note>
    </ligand>
</feature>
<evidence type="ECO:0000256" key="4">
    <source>
        <dbReference type="ARBA" id="ARBA00022722"/>
    </source>
</evidence>
<comment type="cofactor">
    <cofactor evidence="9">
        <name>Zn(2+)</name>
        <dbReference type="ChEBI" id="CHEBI:29105"/>
    </cofactor>
    <text evidence="9">Binds 1 zinc ion.</text>
</comment>
<dbReference type="HAMAP" id="MF_00009">
    <property type="entry name" value="Endoribonucl_YbeY"/>
    <property type="match status" value="1"/>
</dbReference>
<dbReference type="PANTHER" id="PTHR46986">
    <property type="entry name" value="ENDORIBONUCLEASE YBEY, CHLOROPLASTIC"/>
    <property type="match status" value="1"/>
</dbReference>
<dbReference type="Gene3D" id="3.40.390.30">
    <property type="entry name" value="Metalloproteases ('zincins'), catalytic domain"/>
    <property type="match status" value="1"/>
</dbReference>
<feature type="binding site" evidence="9">
    <location>
        <position position="130"/>
    </location>
    <ligand>
        <name>Zn(2+)</name>
        <dbReference type="ChEBI" id="CHEBI:29105"/>
        <note>catalytic</note>
    </ligand>
</feature>
<gene>
    <name evidence="9 10" type="primary">ybeY</name>
    <name evidence="10" type="ORF">COLINT_02278</name>
</gene>
<name>C4F8A8_9ACTN</name>
<dbReference type="AlphaFoldDB" id="C4F8A8"/>
<proteinExistence type="inferred from homology"/>
<evidence type="ECO:0000313" key="11">
    <source>
        <dbReference type="Proteomes" id="UP000003295"/>
    </source>
</evidence>